<feature type="compositionally biased region" description="Basic and acidic residues" evidence="8">
    <location>
        <begin position="233"/>
        <end position="247"/>
    </location>
</feature>
<feature type="compositionally biased region" description="Polar residues" evidence="8">
    <location>
        <begin position="287"/>
        <end position="296"/>
    </location>
</feature>
<evidence type="ECO:0000256" key="8">
    <source>
        <dbReference type="SAM" id="MobiDB-lite"/>
    </source>
</evidence>
<dbReference type="PANTHER" id="PTHR12707:SF0">
    <property type="entry name" value="PININ"/>
    <property type="match status" value="1"/>
</dbReference>
<dbReference type="AlphaFoldDB" id="A0A420XXC6"/>
<evidence type="ECO:0000256" key="6">
    <source>
        <dbReference type="ARBA" id="ARBA00023187"/>
    </source>
</evidence>
<feature type="region of interest" description="Disordered" evidence="8">
    <location>
        <begin position="233"/>
        <end position="330"/>
    </location>
</feature>
<dbReference type="GO" id="GO:0071013">
    <property type="term" value="C:catalytic step 2 spliceosome"/>
    <property type="evidence" value="ECO:0007669"/>
    <property type="project" value="TreeGrafter"/>
</dbReference>
<accession>A0A420XXC6</accession>
<dbReference type="InterPro" id="IPR039853">
    <property type="entry name" value="Pinin"/>
</dbReference>
<feature type="compositionally biased region" description="Basic and acidic residues" evidence="8">
    <location>
        <begin position="136"/>
        <end position="156"/>
    </location>
</feature>
<evidence type="ECO:0000259" key="9">
    <source>
        <dbReference type="Pfam" id="PF04696"/>
    </source>
</evidence>
<feature type="compositionally biased region" description="Polar residues" evidence="8">
    <location>
        <begin position="44"/>
        <end position="72"/>
    </location>
</feature>
<keyword evidence="7" id="KW-0539">Nucleus</keyword>
<organism evidence="10 11">
    <name type="scientific">Coniochaeta pulveracea</name>
    <dbReference type="NCBI Taxonomy" id="177199"/>
    <lineage>
        <taxon>Eukaryota</taxon>
        <taxon>Fungi</taxon>
        <taxon>Dikarya</taxon>
        <taxon>Ascomycota</taxon>
        <taxon>Pezizomycotina</taxon>
        <taxon>Sordariomycetes</taxon>
        <taxon>Sordariomycetidae</taxon>
        <taxon>Coniochaetales</taxon>
        <taxon>Coniochaetaceae</taxon>
        <taxon>Coniochaeta</taxon>
    </lineage>
</organism>
<keyword evidence="3" id="KW-0507">mRNA processing</keyword>
<evidence type="ECO:0000256" key="5">
    <source>
        <dbReference type="ARBA" id="ARBA00023163"/>
    </source>
</evidence>
<dbReference type="EMBL" id="QVQW01000110">
    <property type="protein sequence ID" value="RKU40307.1"/>
    <property type="molecule type" value="Genomic_DNA"/>
</dbReference>
<feature type="compositionally biased region" description="Basic and acidic residues" evidence="8">
    <location>
        <begin position="100"/>
        <end position="112"/>
    </location>
</feature>
<evidence type="ECO:0000256" key="3">
    <source>
        <dbReference type="ARBA" id="ARBA00022664"/>
    </source>
</evidence>
<dbReference type="STRING" id="177199.A0A420XXC6"/>
<name>A0A420XXC6_9PEZI</name>
<reference evidence="10 11" key="1">
    <citation type="submission" date="2018-08" db="EMBL/GenBank/DDBJ databases">
        <title>Draft genome of the lignicolous fungus Coniochaeta pulveracea.</title>
        <authorList>
            <person name="Borstlap C.J."/>
            <person name="De Witt R.N."/>
            <person name="Botha A."/>
            <person name="Volschenk H."/>
        </authorList>
    </citation>
    <scope>NUCLEOTIDE SEQUENCE [LARGE SCALE GENOMIC DNA]</scope>
    <source>
        <strain evidence="10 11">CAB683</strain>
    </source>
</reference>
<dbReference type="PANTHER" id="PTHR12707">
    <property type="entry name" value="PINN"/>
    <property type="match status" value="1"/>
</dbReference>
<evidence type="ECO:0000256" key="2">
    <source>
        <dbReference type="ARBA" id="ARBA00010386"/>
    </source>
</evidence>
<keyword evidence="6" id="KW-0508">mRNA splicing</keyword>
<proteinExistence type="inferred from homology"/>
<dbReference type="Pfam" id="PF04696">
    <property type="entry name" value="Pinin_SDK_memA"/>
    <property type="match status" value="1"/>
</dbReference>
<evidence type="ECO:0000256" key="7">
    <source>
        <dbReference type="ARBA" id="ARBA00023242"/>
    </source>
</evidence>
<dbReference type="GO" id="GO:0008380">
    <property type="term" value="P:RNA splicing"/>
    <property type="evidence" value="ECO:0007669"/>
    <property type="project" value="UniProtKB-KW"/>
</dbReference>
<evidence type="ECO:0000256" key="4">
    <source>
        <dbReference type="ARBA" id="ARBA00023015"/>
    </source>
</evidence>
<evidence type="ECO:0000256" key="1">
    <source>
        <dbReference type="ARBA" id="ARBA00004123"/>
    </source>
</evidence>
<comment type="similarity">
    <text evidence="2">Belongs to the pinin family.</text>
</comment>
<evidence type="ECO:0000313" key="10">
    <source>
        <dbReference type="EMBL" id="RKU40307.1"/>
    </source>
</evidence>
<keyword evidence="4" id="KW-0805">Transcription regulation</keyword>
<comment type="caution">
    <text evidence="10">The sequence shown here is derived from an EMBL/GenBank/DDBJ whole genome shotgun (WGS) entry which is preliminary data.</text>
</comment>
<dbReference type="InterPro" id="IPR006786">
    <property type="entry name" value="Pinin_SDK_MemA"/>
</dbReference>
<comment type="subcellular location">
    <subcellularLocation>
        <location evidence="1">Nucleus</location>
    </subcellularLocation>
</comment>
<evidence type="ECO:0000313" key="11">
    <source>
        <dbReference type="Proteomes" id="UP000275385"/>
    </source>
</evidence>
<gene>
    <name evidence="10" type="ORF">DL546_001374</name>
</gene>
<sequence length="330" mass="36695">MAPDLQSHKRKASDEFHGGGQSASPKRAKTESNGEATTDAIVSKEQSMPETTSAPANTGIQERRTSQASESHLPTAPRESRSPTLPRKSSISQAPGPGTDRGRGRINDEEKKRGQRLFGGLLSTLSRKTDTSQQKKRQEIERRQQERAQAHKIEDDKRRAEKLAKLTHVRKIEQVNWDEQVMNTRHANLLSLAKSLCTKAEPKIYYHPWKLTETQEAVIKQQTRIAEEQVAQEKADFSRQKMQRLKDLGVAVTEPDPHEDTNGGAPSPDKISSRMDVDPSDPKSADQEQVPSTKPSSKPGEAEQPPAGHDKDHDDSGYVMVEAAEDTVIY</sequence>
<feature type="region of interest" description="Disordered" evidence="8">
    <location>
        <begin position="1"/>
        <end position="156"/>
    </location>
</feature>
<keyword evidence="11" id="KW-1185">Reference proteome</keyword>
<dbReference type="GO" id="GO:0006397">
    <property type="term" value="P:mRNA processing"/>
    <property type="evidence" value="ECO:0007669"/>
    <property type="project" value="UniProtKB-KW"/>
</dbReference>
<feature type="compositionally biased region" description="Basic and acidic residues" evidence="8">
    <location>
        <begin position="271"/>
        <end position="286"/>
    </location>
</feature>
<dbReference type="Proteomes" id="UP000275385">
    <property type="component" value="Unassembled WGS sequence"/>
</dbReference>
<protein>
    <recommendedName>
        <fullName evidence="9">Pinin/SDK/MemA protein domain-containing protein</fullName>
    </recommendedName>
</protein>
<feature type="domain" description="Pinin/SDK/MemA protein" evidence="9">
    <location>
        <begin position="109"/>
        <end position="223"/>
    </location>
</feature>
<dbReference type="OrthoDB" id="330772at2759"/>
<keyword evidence="5" id="KW-0804">Transcription</keyword>